<evidence type="ECO:0000256" key="1">
    <source>
        <dbReference type="ARBA" id="ARBA00022737"/>
    </source>
</evidence>
<dbReference type="NCBIfam" id="TIGR00756">
    <property type="entry name" value="PPR"/>
    <property type="match status" value="1"/>
</dbReference>
<gene>
    <name evidence="4" type="ORF">EVOR1521_LOCUS30568</name>
</gene>
<comment type="caution">
    <text evidence="4">The sequence shown here is derived from an EMBL/GenBank/DDBJ whole genome shotgun (WGS) entry which is preliminary data.</text>
</comment>
<evidence type="ECO:0000313" key="5">
    <source>
        <dbReference type="Proteomes" id="UP001178507"/>
    </source>
</evidence>
<evidence type="ECO:0000256" key="3">
    <source>
        <dbReference type="SAM" id="MobiDB-lite"/>
    </source>
</evidence>
<dbReference type="Gene3D" id="1.25.40.10">
    <property type="entry name" value="Tetratricopeptide repeat domain"/>
    <property type="match status" value="3"/>
</dbReference>
<name>A0AA36JNJ2_9DINO</name>
<feature type="region of interest" description="Disordered" evidence="3">
    <location>
        <begin position="611"/>
        <end position="633"/>
    </location>
</feature>
<dbReference type="Proteomes" id="UP001178507">
    <property type="component" value="Unassembled WGS sequence"/>
</dbReference>
<dbReference type="PROSITE" id="PS51375">
    <property type="entry name" value="PPR"/>
    <property type="match status" value="1"/>
</dbReference>
<dbReference type="InterPro" id="IPR011990">
    <property type="entry name" value="TPR-like_helical_dom_sf"/>
</dbReference>
<dbReference type="Pfam" id="PF13041">
    <property type="entry name" value="PPR_2"/>
    <property type="match status" value="1"/>
</dbReference>
<accession>A0AA36JNJ2</accession>
<keyword evidence="5" id="KW-1185">Reference proteome</keyword>
<evidence type="ECO:0000313" key="4">
    <source>
        <dbReference type="EMBL" id="CAJ1409480.1"/>
    </source>
</evidence>
<sequence length="633" mass="68616">MKRNGRPGGSSERFPGIIVQSGALRRGGRVFRFQRPAAEVPAGRAVARRVASSARPWNRSPGCGELQHGGSLQEMGWRRVLRVLGSAPKPDVVSFNTAISCSWHNDLLLADMAWHGVLPNAVTLNTALRQTRRWRSALLFCDAAQWRRLRRDAITASSCAKACAERWQVADEVLLRMRLCDLPTICIRTGSWRRSLDRESAIYESCKASSWRPALALLRRCGCLRAQVAAMSFGALAKSSWRQGLLLRQALDDLAWNAWLSDAHWTQALQHLVLSPKKDIVALSSAMGVSGRAAQWLHALALGDTPGGMLRRDAGFFNARLMALTTGQQWHRCLHLFQRLPTASLSAAGAANEAMINAGFWRRALNFASQVAMRLPARGLVFSSLPAEQRLSAFQDDLRHGLELDTTCLNLALSVAPWPTACFLLASDDGLRDVVSYGAALGACAQAGMWQQALLLLEDMAKAEVTPNDICYNSAIAALSAVGLWQQALLLLRGASRPGYGAAIAACAQGVQWQRALLLLAVMEQASFEPNLLACSSGIAACAQGGEWQLALAMLQSLTRADLVAYSSALSACEWQRAGALLAGLQKLTPNEHSYTATVAACERACRSREPTKNVGLRGGSRSERDKSPADAI</sequence>
<proteinExistence type="predicted"/>
<reference evidence="4" key="1">
    <citation type="submission" date="2023-08" db="EMBL/GenBank/DDBJ databases">
        <authorList>
            <person name="Chen Y."/>
            <person name="Shah S."/>
            <person name="Dougan E. K."/>
            <person name="Thang M."/>
            <person name="Chan C."/>
        </authorList>
    </citation>
    <scope>NUCLEOTIDE SEQUENCE</scope>
</reference>
<feature type="repeat" description="PPR" evidence="2">
    <location>
        <begin position="433"/>
        <end position="467"/>
    </location>
</feature>
<protein>
    <recommendedName>
        <fullName evidence="6">Pentatricopeptide repeat-containing protein, chloroplastic</fullName>
    </recommendedName>
</protein>
<dbReference type="EMBL" id="CAUJNA010003771">
    <property type="protein sequence ID" value="CAJ1409480.1"/>
    <property type="molecule type" value="Genomic_DNA"/>
</dbReference>
<feature type="compositionally biased region" description="Basic and acidic residues" evidence="3">
    <location>
        <begin position="621"/>
        <end position="633"/>
    </location>
</feature>
<dbReference type="AlphaFoldDB" id="A0AA36JNJ2"/>
<evidence type="ECO:0000256" key="2">
    <source>
        <dbReference type="PROSITE-ProRule" id="PRU00708"/>
    </source>
</evidence>
<keyword evidence="1" id="KW-0677">Repeat</keyword>
<dbReference type="InterPro" id="IPR002885">
    <property type="entry name" value="PPR_rpt"/>
</dbReference>
<dbReference type="PANTHER" id="PTHR47447">
    <property type="entry name" value="OS03G0856100 PROTEIN"/>
    <property type="match status" value="1"/>
</dbReference>
<organism evidence="4 5">
    <name type="scientific">Effrenium voratum</name>
    <dbReference type="NCBI Taxonomy" id="2562239"/>
    <lineage>
        <taxon>Eukaryota</taxon>
        <taxon>Sar</taxon>
        <taxon>Alveolata</taxon>
        <taxon>Dinophyceae</taxon>
        <taxon>Suessiales</taxon>
        <taxon>Symbiodiniaceae</taxon>
        <taxon>Effrenium</taxon>
    </lineage>
</organism>
<dbReference type="PANTHER" id="PTHR47447:SF17">
    <property type="entry name" value="OS12G0638900 PROTEIN"/>
    <property type="match status" value="1"/>
</dbReference>
<evidence type="ECO:0008006" key="6">
    <source>
        <dbReference type="Google" id="ProtNLM"/>
    </source>
</evidence>